<keyword evidence="4 7" id="KW-0812">Transmembrane</keyword>
<dbReference type="SUPFAM" id="SSF82861">
    <property type="entry name" value="Mechanosensitive channel protein MscS (YggB), transmembrane region"/>
    <property type="match status" value="1"/>
</dbReference>
<feature type="transmembrane region" description="Helical" evidence="7">
    <location>
        <begin position="16"/>
        <end position="37"/>
    </location>
</feature>
<feature type="domain" description="Mechanosensitive ion channel MscS" evidence="8">
    <location>
        <begin position="104"/>
        <end position="170"/>
    </location>
</feature>
<feature type="domain" description="Mechanosensitive ion channel MscS C-terminal" evidence="9">
    <location>
        <begin position="181"/>
        <end position="259"/>
    </location>
</feature>
<dbReference type="InterPro" id="IPR045275">
    <property type="entry name" value="MscS_archaea/bacteria_type"/>
</dbReference>
<dbReference type="SUPFAM" id="SSF82689">
    <property type="entry name" value="Mechanosensitive channel protein MscS (YggB), C-terminal domain"/>
    <property type="match status" value="1"/>
</dbReference>
<keyword evidence="7" id="KW-0813">Transport</keyword>
<dbReference type="InterPro" id="IPR023408">
    <property type="entry name" value="MscS_beta-dom_sf"/>
</dbReference>
<dbReference type="EMBL" id="FOLH01000002">
    <property type="protein sequence ID" value="SFB97717.1"/>
    <property type="molecule type" value="Genomic_DNA"/>
</dbReference>
<dbReference type="GO" id="GO:0008381">
    <property type="term" value="F:mechanosensitive monoatomic ion channel activity"/>
    <property type="evidence" value="ECO:0007669"/>
    <property type="project" value="InterPro"/>
</dbReference>
<keyword evidence="7" id="KW-0997">Cell inner membrane</keyword>
<comment type="function">
    <text evidence="7">Mechanosensitive channel that participates in the regulation of osmotic pressure changes within the cell, opening in response to stretch forces in the membrane lipid bilayer, without the need for other proteins. Contributes to normal resistance to hypoosmotic shock. Forms an ion channel of 1.0 nanosiemens conductance with a slight preference for anions.</text>
</comment>
<dbReference type="GO" id="GO:0005886">
    <property type="term" value="C:plasma membrane"/>
    <property type="evidence" value="ECO:0007669"/>
    <property type="project" value="UniProtKB-SubCell"/>
</dbReference>
<dbReference type="OrthoDB" id="9809206at2"/>
<name>A0A1I1FE87_9GAMM</name>
<dbReference type="Gene3D" id="3.30.70.100">
    <property type="match status" value="1"/>
</dbReference>
<keyword evidence="7" id="KW-0407">Ion channel</keyword>
<dbReference type="InterPro" id="IPR011014">
    <property type="entry name" value="MscS_channel_TM-2"/>
</dbReference>
<feature type="transmembrane region" description="Helical" evidence="7">
    <location>
        <begin position="84"/>
        <end position="102"/>
    </location>
</feature>
<evidence type="ECO:0000313" key="11">
    <source>
        <dbReference type="EMBL" id="SFB97717.1"/>
    </source>
</evidence>
<evidence type="ECO:0000256" key="1">
    <source>
        <dbReference type="ARBA" id="ARBA00004651"/>
    </source>
</evidence>
<protein>
    <recommendedName>
        <fullName evidence="7">Small-conductance mechanosensitive channel</fullName>
    </recommendedName>
</protein>
<dbReference type="InterPro" id="IPR010920">
    <property type="entry name" value="LSM_dom_sf"/>
</dbReference>
<dbReference type="InterPro" id="IPR006685">
    <property type="entry name" value="MscS_channel_2nd"/>
</dbReference>
<comment type="similarity">
    <text evidence="2 7">Belongs to the MscS (TC 1.A.23) family.</text>
</comment>
<dbReference type="RefSeq" id="WP_091960056.1">
    <property type="nucleotide sequence ID" value="NZ_FOLH01000002.1"/>
</dbReference>
<keyword evidence="6 7" id="KW-0472">Membrane</keyword>
<evidence type="ECO:0000259" key="10">
    <source>
        <dbReference type="Pfam" id="PF21088"/>
    </source>
</evidence>
<evidence type="ECO:0000259" key="9">
    <source>
        <dbReference type="Pfam" id="PF21082"/>
    </source>
</evidence>
<evidence type="ECO:0000256" key="2">
    <source>
        <dbReference type="ARBA" id="ARBA00008017"/>
    </source>
</evidence>
<dbReference type="Gene3D" id="2.30.30.60">
    <property type="match status" value="1"/>
</dbReference>
<evidence type="ECO:0000256" key="7">
    <source>
        <dbReference type="RuleBase" id="RU369025"/>
    </source>
</evidence>
<evidence type="ECO:0000313" key="12">
    <source>
        <dbReference type="Proteomes" id="UP000199058"/>
    </source>
</evidence>
<reference evidence="11 12" key="1">
    <citation type="submission" date="2016-10" db="EMBL/GenBank/DDBJ databases">
        <authorList>
            <person name="de Groot N.N."/>
        </authorList>
    </citation>
    <scope>NUCLEOTIDE SEQUENCE [LARGE SCALE GENOMIC DNA]</scope>
    <source>
        <strain evidence="11 12">DSM 18438</strain>
    </source>
</reference>
<gene>
    <name evidence="11" type="ORF">SAMN05660443_0970</name>
</gene>
<dbReference type="Pfam" id="PF00924">
    <property type="entry name" value="MS_channel_2nd"/>
    <property type="match status" value="1"/>
</dbReference>
<evidence type="ECO:0000256" key="6">
    <source>
        <dbReference type="ARBA" id="ARBA00023136"/>
    </source>
</evidence>
<keyword evidence="12" id="KW-1185">Reference proteome</keyword>
<sequence length="276" mass="30852">MLDFLIHESNALTERLWGLFDTLWPAVLLLIFGWWLVKRLKKLTVNNLAKKMEAASAQFLGQIIHALLLVILFIAVLSQLGVNTTSLLAALGALGLAVGLALKDSLQNLASGFLLVALHPFSKGDYVEGAGTGGTVEKLTLLHTYLITPDNKRIMIPNSALTDGNLVNYTSEPHRRMDILVGVSYDEDIRVVKELLLKLAEEDERALTDPEPRVIITDFGDNSVNFSLRVWATIDDFWYLQWDLMEKVKLAFDEAGITIPFPQRDVHLYQHPMSGE</sequence>
<dbReference type="SUPFAM" id="SSF50182">
    <property type="entry name" value="Sm-like ribonucleoproteins"/>
    <property type="match status" value="1"/>
</dbReference>
<feature type="transmembrane region" description="Helical" evidence="7">
    <location>
        <begin position="57"/>
        <end position="78"/>
    </location>
</feature>
<comment type="caution">
    <text evidence="7">Lacks conserved residue(s) required for the propagation of feature annotation.</text>
</comment>
<evidence type="ECO:0000256" key="3">
    <source>
        <dbReference type="ARBA" id="ARBA00022475"/>
    </source>
</evidence>
<dbReference type="InterPro" id="IPR011066">
    <property type="entry name" value="MscS_channel_C_sf"/>
</dbReference>
<feature type="domain" description="Mechanosensitive ion channel transmembrane helices 2/3" evidence="10">
    <location>
        <begin position="63"/>
        <end position="103"/>
    </location>
</feature>
<keyword evidence="3" id="KW-1003">Cell membrane</keyword>
<evidence type="ECO:0000259" key="8">
    <source>
        <dbReference type="Pfam" id="PF00924"/>
    </source>
</evidence>
<comment type="subcellular location">
    <subcellularLocation>
        <location evidence="7">Cell inner membrane</location>
        <topology evidence="7">Multi-pass membrane protein</topology>
    </subcellularLocation>
    <subcellularLocation>
        <location evidence="1">Cell membrane</location>
        <topology evidence="1">Multi-pass membrane protein</topology>
    </subcellularLocation>
</comment>
<dbReference type="Pfam" id="PF21082">
    <property type="entry name" value="MS_channel_3rd"/>
    <property type="match status" value="1"/>
</dbReference>
<dbReference type="Gene3D" id="1.10.287.1260">
    <property type="match status" value="1"/>
</dbReference>
<comment type="subunit">
    <text evidence="7">Homoheptamer.</text>
</comment>
<dbReference type="PROSITE" id="PS01246">
    <property type="entry name" value="UPF0003"/>
    <property type="match status" value="1"/>
</dbReference>
<keyword evidence="5 7" id="KW-1133">Transmembrane helix</keyword>
<dbReference type="PANTHER" id="PTHR30221">
    <property type="entry name" value="SMALL-CONDUCTANCE MECHANOSENSITIVE CHANNEL"/>
    <property type="match status" value="1"/>
</dbReference>
<keyword evidence="7" id="KW-0406">Ion transport</keyword>
<dbReference type="PANTHER" id="PTHR30221:SF1">
    <property type="entry name" value="SMALL-CONDUCTANCE MECHANOSENSITIVE CHANNEL"/>
    <property type="match status" value="1"/>
</dbReference>
<accession>A0A1I1FE87</accession>
<organism evidence="11 12">
    <name type="scientific">Marinospirillum celere</name>
    <dbReference type="NCBI Taxonomy" id="1122252"/>
    <lineage>
        <taxon>Bacteria</taxon>
        <taxon>Pseudomonadati</taxon>
        <taxon>Pseudomonadota</taxon>
        <taxon>Gammaproteobacteria</taxon>
        <taxon>Oceanospirillales</taxon>
        <taxon>Oceanospirillaceae</taxon>
        <taxon>Marinospirillum</taxon>
    </lineage>
</organism>
<dbReference type="InterPro" id="IPR006686">
    <property type="entry name" value="MscS_channel_CS"/>
</dbReference>
<dbReference type="InterPro" id="IPR049278">
    <property type="entry name" value="MS_channel_C"/>
</dbReference>
<evidence type="ECO:0000256" key="5">
    <source>
        <dbReference type="ARBA" id="ARBA00022989"/>
    </source>
</evidence>
<dbReference type="STRING" id="1122252.SAMN05660443_0970"/>
<dbReference type="Proteomes" id="UP000199058">
    <property type="component" value="Unassembled WGS sequence"/>
</dbReference>
<dbReference type="AlphaFoldDB" id="A0A1I1FE87"/>
<evidence type="ECO:0000256" key="4">
    <source>
        <dbReference type="ARBA" id="ARBA00022692"/>
    </source>
</evidence>
<dbReference type="Pfam" id="PF21088">
    <property type="entry name" value="MS_channel_1st"/>
    <property type="match status" value="1"/>
</dbReference>
<proteinExistence type="inferred from homology"/>
<dbReference type="InterPro" id="IPR049142">
    <property type="entry name" value="MS_channel_1st"/>
</dbReference>